<dbReference type="GO" id="GO:0000463">
    <property type="term" value="P:maturation of LSU-rRNA from tricistronic rRNA transcript (SSU-rRNA, 5.8S rRNA, LSU-rRNA)"/>
    <property type="evidence" value="ECO:0007669"/>
    <property type="project" value="TreeGrafter"/>
</dbReference>
<feature type="domain" description="Brix" evidence="7">
    <location>
        <begin position="27"/>
        <end position="194"/>
    </location>
</feature>
<dbReference type="InterPro" id="IPR007109">
    <property type="entry name" value="Brix"/>
</dbReference>
<reference evidence="9" key="1">
    <citation type="submission" date="2022-11" db="UniProtKB">
        <authorList>
            <consortium name="WormBaseParasite"/>
        </authorList>
    </citation>
    <scope>IDENTIFICATION</scope>
</reference>
<sequence length="194" mass="22433">MKIIKAKTRRGKKFLENRAPKIIENDKQAIIVKGGKTSETVTNVLKELYQLKKPLATHLKRRNPFHLFDDETGVEKFSQKFDASLFVFGSHSKKRQNALIFGRMYDSRVLDMVELLVENYIPSKEFKEPRPTLGTKPCILLQGTLFESDETMKRIGNLMVDWFQGAKANKIRLQGLELVISLTAIENRILFRTY</sequence>
<dbReference type="WBParaSite" id="ACRNAN_scaffold16326.g24807.t1">
    <property type="protein sequence ID" value="ACRNAN_scaffold16326.g24807.t1"/>
    <property type="gene ID" value="ACRNAN_scaffold16326.g24807"/>
</dbReference>
<keyword evidence="4 6" id="KW-0539">Nucleus</keyword>
<keyword evidence="8" id="KW-1185">Reference proteome</keyword>
<protein>
    <recommendedName>
        <fullName evidence="3 6">Ribosome production factor 2 homolog</fullName>
    </recommendedName>
    <alternativeName>
        <fullName evidence="5 6">Ribosome biogenesis protein RPF2 homolog</fullName>
    </alternativeName>
</protein>
<dbReference type="GO" id="GO:0019843">
    <property type="term" value="F:rRNA binding"/>
    <property type="evidence" value="ECO:0007669"/>
    <property type="project" value="UniProtKB-UniRule"/>
</dbReference>
<comment type="subcellular location">
    <subcellularLocation>
        <location evidence="1 6">Nucleus</location>
        <location evidence="1 6">Nucleolus</location>
    </subcellularLocation>
</comment>
<evidence type="ECO:0000313" key="8">
    <source>
        <dbReference type="Proteomes" id="UP000887540"/>
    </source>
</evidence>
<dbReference type="GO" id="GO:0000027">
    <property type="term" value="P:ribosomal large subunit assembly"/>
    <property type="evidence" value="ECO:0007669"/>
    <property type="project" value="InterPro"/>
</dbReference>
<dbReference type="InterPro" id="IPR039770">
    <property type="entry name" value="Rpf2"/>
</dbReference>
<evidence type="ECO:0000256" key="3">
    <source>
        <dbReference type="ARBA" id="ARBA00020387"/>
    </source>
</evidence>
<evidence type="ECO:0000256" key="6">
    <source>
        <dbReference type="RuleBase" id="RU367086"/>
    </source>
</evidence>
<dbReference type="Pfam" id="PF04427">
    <property type="entry name" value="Brix"/>
    <property type="match status" value="1"/>
</dbReference>
<organism evidence="8 9">
    <name type="scientific">Acrobeloides nanus</name>
    <dbReference type="NCBI Taxonomy" id="290746"/>
    <lineage>
        <taxon>Eukaryota</taxon>
        <taxon>Metazoa</taxon>
        <taxon>Ecdysozoa</taxon>
        <taxon>Nematoda</taxon>
        <taxon>Chromadorea</taxon>
        <taxon>Rhabditida</taxon>
        <taxon>Tylenchina</taxon>
        <taxon>Cephalobomorpha</taxon>
        <taxon>Cephaloboidea</taxon>
        <taxon>Cephalobidae</taxon>
        <taxon>Acrobeloides</taxon>
    </lineage>
</organism>
<dbReference type="PANTHER" id="PTHR12728:SF0">
    <property type="entry name" value="RIBOSOME PRODUCTION FACTOR 2 HOMOLOG"/>
    <property type="match status" value="1"/>
</dbReference>
<accession>A0A914D153</accession>
<dbReference type="Proteomes" id="UP000887540">
    <property type="component" value="Unplaced"/>
</dbReference>
<dbReference type="PANTHER" id="PTHR12728">
    <property type="entry name" value="BRIX DOMAIN CONTAINING PROTEIN"/>
    <property type="match status" value="1"/>
</dbReference>
<evidence type="ECO:0000256" key="2">
    <source>
        <dbReference type="ARBA" id="ARBA00010782"/>
    </source>
</evidence>
<evidence type="ECO:0000313" key="9">
    <source>
        <dbReference type="WBParaSite" id="ACRNAN_scaffold16326.g24807.t1"/>
    </source>
</evidence>
<dbReference type="PROSITE" id="PS50833">
    <property type="entry name" value="BRIX"/>
    <property type="match status" value="1"/>
</dbReference>
<proteinExistence type="inferred from homology"/>
<dbReference type="SMART" id="SM00879">
    <property type="entry name" value="Brix"/>
    <property type="match status" value="1"/>
</dbReference>
<evidence type="ECO:0000256" key="1">
    <source>
        <dbReference type="ARBA" id="ARBA00004604"/>
    </source>
</evidence>
<evidence type="ECO:0000259" key="7">
    <source>
        <dbReference type="PROSITE" id="PS50833"/>
    </source>
</evidence>
<evidence type="ECO:0000256" key="4">
    <source>
        <dbReference type="ARBA" id="ARBA00023242"/>
    </source>
</evidence>
<evidence type="ECO:0000256" key="5">
    <source>
        <dbReference type="ARBA" id="ARBA00030889"/>
    </source>
</evidence>
<comment type="similarity">
    <text evidence="2 6">Belongs to the RPF2 family.</text>
</comment>
<dbReference type="GO" id="GO:0005730">
    <property type="term" value="C:nucleolus"/>
    <property type="evidence" value="ECO:0007669"/>
    <property type="project" value="UniProtKB-SubCell"/>
</dbReference>
<dbReference type="AlphaFoldDB" id="A0A914D153"/>
<name>A0A914D153_9BILA</name>